<protein>
    <submittedName>
        <fullName evidence="2">Uncharacterized protein</fullName>
    </submittedName>
</protein>
<evidence type="ECO:0000313" key="3">
    <source>
        <dbReference type="Proteomes" id="UP000317646"/>
    </source>
</evidence>
<sequence length="249" mass="26506">MRRWLVGGAAVGALLGRPAAAQQGPPAADSAAVAAAVAAAGRTYRAALHTGAVLYDGPEYVDYTTPGTRGHQFFGGPAPQAGTVQYRGGAFDNVLMRYDLLRDQPVLLYPGEGATVALVAGKVAGFTLGPHRFVRVAGGDSLAAGALPAGFYELLVDGPVRLLARHRKQVQRVTISQNLAQEYQQTDQLFGRSATAAAELTSLKKLLALLPTHQAEVQRYARQQGLKFSSAERVASAERALRYYYSLRP</sequence>
<dbReference type="RefSeq" id="WP_140468321.1">
    <property type="nucleotide sequence ID" value="NZ_RCYZ01000007.1"/>
</dbReference>
<evidence type="ECO:0000256" key="1">
    <source>
        <dbReference type="SAM" id="SignalP"/>
    </source>
</evidence>
<dbReference type="OrthoDB" id="655382at2"/>
<feature type="chain" id="PRO_5021437786" evidence="1">
    <location>
        <begin position="22"/>
        <end position="249"/>
    </location>
</feature>
<feature type="signal peptide" evidence="1">
    <location>
        <begin position="1"/>
        <end position="21"/>
    </location>
</feature>
<comment type="caution">
    <text evidence="2">The sequence shown here is derived from an EMBL/GenBank/DDBJ whole genome shotgun (WGS) entry which is preliminary data.</text>
</comment>
<name>A0A502GN15_9BACT</name>
<dbReference type="Proteomes" id="UP000317646">
    <property type="component" value="Unassembled WGS sequence"/>
</dbReference>
<keyword evidence="3" id="KW-1185">Reference proteome</keyword>
<proteinExistence type="predicted"/>
<gene>
    <name evidence="2" type="ORF">EAH73_15875</name>
</gene>
<dbReference type="EMBL" id="RCYZ01000007">
    <property type="protein sequence ID" value="TPG63539.1"/>
    <property type="molecule type" value="Genomic_DNA"/>
</dbReference>
<dbReference type="AlphaFoldDB" id="A0A502GN15"/>
<reference evidence="2 3" key="1">
    <citation type="journal article" date="2019" name="Environ. Microbiol.">
        <title>Species interactions and distinct microbial communities in high Arctic permafrost affected cryosols are associated with the CH4 and CO2 gas fluxes.</title>
        <authorList>
            <person name="Altshuler I."/>
            <person name="Hamel J."/>
            <person name="Turney S."/>
            <person name="Magnuson E."/>
            <person name="Levesque R."/>
            <person name="Greer C."/>
            <person name="Whyte L.G."/>
        </authorList>
    </citation>
    <scope>NUCLEOTIDE SEQUENCE [LARGE SCALE GENOMIC DNA]</scope>
    <source>
        <strain evidence="2 3">S9.2P</strain>
    </source>
</reference>
<evidence type="ECO:0000313" key="2">
    <source>
        <dbReference type="EMBL" id="TPG63539.1"/>
    </source>
</evidence>
<keyword evidence="1" id="KW-0732">Signal</keyword>
<accession>A0A502GN15</accession>
<organism evidence="2 3">
    <name type="scientific">Hymenobacter nivis</name>
    <dbReference type="NCBI Taxonomy" id="1850093"/>
    <lineage>
        <taxon>Bacteria</taxon>
        <taxon>Pseudomonadati</taxon>
        <taxon>Bacteroidota</taxon>
        <taxon>Cytophagia</taxon>
        <taxon>Cytophagales</taxon>
        <taxon>Hymenobacteraceae</taxon>
        <taxon>Hymenobacter</taxon>
    </lineage>
</organism>